<keyword evidence="3" id="KW-0808">Transferase</keyword>
<dbReference type="InterPro" id="IPR001173">
    <property type="entry name" value="Glyco_trans_2-like"/>
</dbReference>
<keyword evidence="4" id="KW-1185">Reference proteome</keyword>
<dbReference type="RefSeq" id="WP_086275046.1">
    <property type="nucleotide sequence ID" value="NZ_NGKU01000001.1"/>
</dbReference>
<dbReference type="Gene3D" id="3.90.550.10">
    <property type="entry name" value="Spore Coat Polysaccharide Biosynthesis Protein SpsA, Chain A"/>
    <property type="match status" value="1"/>
</dbReference>
<dbReference type="EMBL" id="NGKU01000001">
    <property type="protein sequence ID" value="OTN76967.1"/>
    <property type="molecule type" value="Genomic_DNA"/>
</dbReference>
<name>A0A242A7E5_9ENTE</name>
<evidence type="ECO:0000256" key="1">
    <source>
        <dbReference type="SAM" id="Phobius"/>
    </source>
</evidence>
<evidence type="ECO:0000313" key="4">
    <source>
        <dbReference type="Proteomes" id="UP000195043"/>
    </source>
</evidence>
<dbReference type="STRING" id="1834191.A5886_002046"/>
<feature type="transmembrane region" description="Helical" evidence="1">
    <location>
        <begin position="230"/>
        <end position="255"/>
    </location>
</feature>
<dbReference type="Pfam" id="PF00535">
    <property type="entry name" value="Glycos_transf_2"/>
    <property type="match status" value="1"/>
</dbReference>
<keyword evidence="1" id="KW-1133">Transmembrane helix</keyword>
<evidence type="ECO:0000313" key="3">
    <source>
        <dbReference type="EMBL" id="OTN76967.1"/>
    </source>
</evidence>
<sequence length="314" mass="35950">MLSIIVPCFNEEASLPLFFAETEKVRPLVNMPFEYIFVNDGSSDQTLTVLRELFKKNPDRVRYLSFSRNFGKEAALYAGLQAAKGDFVTVMDADLQDPPTLLPEMFERLYRNSELDCIGTRRADRKGEPKIRSFFSNNFYNVINKIADTQLVNGARDFRLMRRNMVDAVLQLSEYNRFSKGIFSWVGFETEYIAYDNIERVAGETSWSFWKLFQYSIDGIVNFSDTPLNIASFIGAFSCLGSGIAMIFIIIRTFLLGDPTSGWPSMVSIFLFVGGLQLLCLGIIGKYIGKIFLETKNRPLYFLKETEQDQKEHK</sequence>
<accession>A0A242A7E5</accession>
<feature type="domain" description="Glycosyltransferase 2-like" evidence="2">
    <location>
        <begin position="3"/>
        <end position="168"/>
    </location>
</feature>
<dbReference type="AlphaFoldDB" id="A0A242A7E5"/>
<keyword evidence="1" id="KW-0472">Membrane</keyword>
<dbReference type="SUPFAM" id="SSF53448">
    <property type="entry name" value="Nucleotide-diphospho-sugar transferases"/>
    <property type="match status" value="1"/>
</dbReference>
<protein>
    <submittedName>
        <fullName evidence="3">Glycosyl transferase</fullName>
    </submittedName>
</protein>
<dbReference type="InterPro" id="IPR029044">
    <property type="entry name" value="Nucleotide-diphossugar_trans"/>
</dbReference>
<dbReference type="GO" id="GO:0005886">
    <property type="term" value="C:plasma membrane"/>
    <property type="evidence" value="ECO:0007669"/>
    <property type="project" value="TreeGrafter"/>
</dbReference>
<dbReference type="GO" id="GO:0016740">
    <property type="term" value="F:transferase activity"/>
    <property type="evidence" value="ECO:0007669"/>
    <property type="project" value="UniProtKB-KW"/>
</dbReference>
<comment type="caution">
    <text evidence="3">The sequence shown here is derived from an EMBL/GenBank/DDBJ whole genome shotgun (WGS) entry which is preliminary data.</text>
</comment>
<gene>
    <name evidence="3" type="ORF">A5886_002046</name>
</gene>
<keyword evidence="1" id="KW-0812">Transmembrane</keyword>
<feature type="transmembrane region" description="Helical" evidence="1">
    <location>
        <begin position="267"/>
        <end position="288"/>
    </location>
</feature>
<organism evidence="3 4">
    <name type="scientific">Candidatus Enterococcus testudinis</name>
    <dbReference type="NCBI Taxonomy" id="1834191"/>
    <lineage>
        <taxon>Bacteria</taxon>
        <taxon>Bacillati</taxon>
        <taxon>Bacillota</taxon>
        <taxon>Bacilli</taxon>
        <taxon>Lactobacillales</taxon>
        <taxon>Enterococcaceae</taxon>
        <taxon>Enterococcus</taxon>
    </lineage>
</organism>
<dbReference type="PANTHER" id="PTHR48090:SF8">
    <property type="entry name" value="GLYCOSYLTRANSFERASE CSBB-RELATED"/>
    <property type="match status" value="1"/>
</dbReference>
<dbReference type="InterPro" id="IPR050256">
    <property type="entry name" value="Glycosyltransferase_2"/>
</dbReference>
<dbReference type="OrthoDB" id="9807778at2"/>
<proteinExistence type="predicted"/>
<dbReference type="Proteomes" id="UP000195043">
    <property type="component" value="Unassembled WGS sequence"/>
</dbReference>
<reference evidence="3 4" key="1">
    <citation type="submission" date="2017-05" db="EMBL/GenBank/DDBJ databases">
        <title>The Genome Sequence of Enterococcus sp. 8G7_MSG3316.</title>
        <authorList>
            <consortium name="The Broad Institute Genomics Platform"/>
            <consortium name="The Broad Institute Genomic Center for Infectious Diseases"/>
            <person name="Earl A."/>
            <person name="Manson A."/>
            <person name="Schwartman J."/>
            <person name="Gilmore M."/>
            <person name="Abouelleil A."/>
            <person name="Cao P."/>
            <person name="Chapman S."/>
            <person name="Cusick C."/>
            <person name="Shea T."/>
            <person name="Young S."/>
            <person name="Neafsey D."/>
            <person name="Nusbaum C."/>
            <person name="Birren B."/>
        </authorList>
    </citation>
    <scope>NUCLEOTIDE SEQUENCE [LARGE SCALE GENOMIC DNA]</scope>
    <source>
        <strain evidence="3 4">8G7_MSG3316</strain>
    </source>
</reference>
<evidence type="ECO:0000259" key="2">
    <source>
        <dbReference type="Pfam" id="PF00535"/>
    </source>
</evidence>
<dbReference type="CDD" id="cd04187">
    <property type="entry name" value="DPM1_like_bac"/>
    <property type="match status" value="1"/>
</dbReference>
<dbReference type="PANTHER" id="PTHR48090">
    <property type="entry name" value="UNDECAPRENYL-PHOSPHATE 4-DEOXY-4-FORMAMIDO-L-ARABINOSE TRANSFERASE-RELATED"/>
    <property type="match status" value="1"/>
</dbReference>